<proteinExistence type="predicted"/>
<dbReference type="AlphaFoldDB" id="A0A6N7W6V5"/>
<sequence length="316" mass="36606">MKDMGITDFKEKASHGDVLMPIQRYRCIVPFSYQDLSLHWHDEAEVAWIADGEIDYDINFETFRVVKGDILLISPHTLHSAHALREKEMISESLVFHLDMLGYQTPDACTIKYISPLQKGKYRFVPVIREGEPGHEALLGCIKEMLTCLEDKNYTRFAGCQEDGGEVRRREGIELFMKEQLFRFFRLLYQYGYVVKNESSASDSELERKLKAVLGFIQEHYTETLTIEELAGVCHFSQAHFMSFFKRFAGMTCVEYINHYRLSRAAAALAQSDQPVMEAALENGFHNISYFNKLFRKEFGMTPKEYRRAAGKPEKQ</sequence>
<evidence type="ECO:0000256" key="1">
    <source>
        <dbReference type="ARBA" id="ARBA00023015"/>
    </source>
</evidence>
<gene>
    <name evidence="5" type="ORF">FYJ45_22920</name>
</gene>
<dbReference type="InterPro" id="IPR014710">
    <property type="entry name" value="RmlC-like_jellyroll"/>
</dbReference>
<dbReference type="GO" id="GO:0003700">
    <property type="term" value="F:DNA-binding transcription factor activity"/>
    <property type="evidence" value="ECO:0007669"/>
    <property type="project" value="InterPro"/>
</dbReference>
<dbReference type="Pfam" id="PF12833">
    <property type="entry name" value="HTH_18"/>
    <property type="match status" value="1"/>
</dbReference>
<dbReference type="Proteomes" id="UP000436047">
    <property type="component" value="Unassembled WGS sequence"/>
</dbReference>
<reference evidence="5 6" key="1">
    <citation type="submission" date="2019-08" db="EMBL/GenBank/DDBJ databases">
        <title>In-depth cultivation of the pig gut microbiome towards novel bacterial diversity and tailored functional studies.</title>
        <authorList>
            <person name="Wylensek D."/>
            <person name="Hitch T.C.A."/>
            <person name="Clavel T."/>
        </authorList>
    </citation>
    <scope>NUCLEOTIDE SEQUENCE [LARGE SCALE GENOMIC DNA]</scope>
    <source>
        <strain evidence="5 6">WCA-389-WT-23B</strain>
    </source>
</reference>
<dbReference type="GO" id="GO:0043565">
    <property type="term" value="F:sequence-specific DNA binding"/>
    <property type="evidence" value="ECO:0007669"/>
    <property type="project" value="InterPro"/>
</dbReference>
<keyword evidence="6" id="KW-1185">Reference proteome</keyword>
<dbReference type="InterPro" id="IPR018060">
    <property type="entry name" value="HTH_AraC"/>
</dbReference>
<dbReference type="InterPro" id="IPR018062">
    <property type="entry name" value="HTH_AraC-typ_CS"/>
</dbReference>
<dbReference type="InterPro" id="IPR020449">
    <property type="entry name" value="Tscrpt_reg_AraC-type_HTH"/>
</dbReference>
<dbReference type="Gene3D" id="1.10.10.60">
    <property type="entry name" value="Homeodomain-like"/>
    <property type="match status" value="2"/>
</dbReference>
<dbReference type="EMBL" id="VUMI01000052">
    <property type="protein sequence ID" value="MSS90996.1"/>
    <property type="molecule type" value="Genomic_DNA"/>
</dbReference>
<evidence type="ECO:0000313" key="6">
    <source>
        <dbReference type="Proteomes" id="UP000436047"/>
    </source>
</evidence>
<evidence type="ECO:0000259" key="4">
    <source>
        <dbReference type="PROSITE" id="PS01124"/>
    </source>
</evidence>
<dbReference type="SUPFAM" id="SSF46689">
    <property type="entry name" value="Homeodomain-like"/>
    <property type="match status" value="2"/>
</dbReference>
<keyword evidence="3" id="KW-0804">Transcription</keyword>
<accession>A0A6N7W6V5</accession>
<dbReference type="InterPro" id="IPR009057">
    <property type="entry name" value="Homeodomain-like_sf"/>
</dbReference>
<dbReference type="PANTHER" id="PTHR43280">
    <property type="entry name" value="ARAC-FAMILY TRANSCRIPTIONAL REGULATOR"/>
    <property type="match status" value="1"/>
</dbReference>
<organism evidence="5 6">
    <name type="scientific">Eisenbergiella porci</name>
    <dbReference type="NCBI Taxonomy" id="2652274"/>
    <lineage>
        <taxon>Bacteria</taxon>
        <taxon>Bacillati</taxon>
        <taxon>Bacillota</taxon>
        <taxon>Clostridia</taxon>
        <taxon>Lachnospirales</taxon>
        <taxon>Lachnospiraceae</taxon>
        <taxon>Eisenbergiella</taxon>
    </lineage>
</organism>
<keyword evidence="1" id="KW-0805">Transcription regulation</keyword>
<feature type="domain" description="HTH araC/xylS-type" evidence="4">
    <location>
        <begin position="211"/>
        <end position="309"/>
    </location>
</feature>
<evidence type="ECO:0000256" key="2">
    <source>
        <dbReference type="ARBA" id="ARBA00023125"/>
    </source>
</evidence>
<dbReference type="Gene3D" id="2.60.120.10">
    <property type="entry name" value="Jelly Rolls"/>
    <property type="match status" value="1"/>
</dbReference>
<keyword evidence="2" id="KW-0238">DNA-binding</keyword>
<dbReference type="SMART" id="SM00342">
    <property type="entry name" value="HTH_ARAC"/>
    <property type="match status" value="1"/>
</dbReference>
<comment type="caution">
    <text evidence="5">The sequence shown here is derived from an EMBL/GenBank/DDBJ whole genome shotgun (WGS) entry which is preliminary data.</text>
</comment>
<dbReference type="PROSITE" id="PS01124">
    <property type="entry name" value="HTH_ARAC_FAMILY_2"/>
    <property type="match status" value="1"/>
</dbReference>
<name>A0A6N7W6V5_9FIRM</name>
<dbReference type="SUPFAM" id="SSF51182">
    <property type="entry name" value="RmlC-like cupins"/>
    <property type="match status" value="1"/>
</dbReference>
<dbReference type="InterPro" id="IPR011051">
    <property type="entry name" value="RmlC_Cupin_sf"/>
</dbReference>
<evidence type="ECO:0000256" key="3">
    <source>
        <dbReference type="ARBA" id="ARBA00023163"/>
    </source>
</evidence>
<dbReference type="InterPro" id="IPR003313">
    <property type="entry name" value="AraC-bd"/>
</dbReference>
<dbReference type="PROSITE" id="PS00041">
    <property type="entry name" value="HTH_ARAC_FAMILY_1"/>
    <property type="match status" value="1"/>
</dbReference>
<dbReference type="Pfam" id="PF02311">
    <property type="entry name" value="AraC_binding"/>
    <property type="match status" value="1"/>
</dbReference>
<dbReference type="PRINTS" id="PR00032">
    <property type="entry name" value="HTHARAC"/>
</dbReference>
<protein>
    <submittedName>
        <fullName evidence="5">AraC family transcriptional regulator</fullName>
    </submittedName>
</protein>
<evidence type="ECO:0000313" key="5">
    <source>
        <dbReference type="EMBL" id="MSS90996.1"/>
    </source>
</evidence>
<dbReference type="PANTHER" id="PTHR43280:SF2">
    <property type="entry name" value="HTH-TYPE TRANSCRIPTIONAL REGULATOR EXSA"/>
    <property type="match status" value="1"/>
</dbReference>